<dbReference type="SMART" id="SM00184">
    <property type="entry name" value="RING"/>
    <property type="match status" value="1"/>
</dbReference>
<evidence type="ECO:0000256" key="3">
    <source>
        <dbReference type="ARBA" id="ARBA00022771"/>
    </source>
</evidence>
<feature type="non-terminal residue" evidence="9">
    <location>
        <position position="637"/>
    </location>
</feature>
<dbReference type="GO" id="GO:0005737">
    <property type="term" value="C:cytoplasm"/>
    <property type="evidence" value="ECO:0007669"/>
    <property type="project" value="TreeGrafter"/>
</dbReference>
<dbReference type="EMBL" id="JAIWYP010000007">
    <property type="protein sequence ID" value="KAH3799291.1"/>
    <property type="molecule type" value="Genomic_DNA"/>
</dbReference>
<proteinExistence type="predicted"/>
<gene>
    <name evidence="9" type="ORF">DPMN_152897</name>
</gene>
<evidence type="ECO:0000256" key="4">
    <source>
        <dbReference type="ARBA" id="ARBA00022833"/>
    </source>
</evidence>
<keyword evidence="2" id="KW-0677">Repeat</keyword>
<keyword evidence="1" id="KW-0433">Leucine-rich repeat</keyword>
<dbReference type="InterPro" id="IPR003591">
    <property type="entry name" value="Leu-rich_rpt_typical-subtyp"/>
</dbReference>
<dbReference type="SUPFAM" id="SSF52058">
    <property type="entry name" value="L domain-like"/>
    <property type="match status" value="1"/>
</dbReference>
<evidence type="ECO:0008006" key="11">
    <source>
        <dbReference type="Google" id="ProtNLM"/>
    </source>
</evidence>
<dbReference type="SMART" id="SM00364">
    <property type="entry name" value="LRR_BAC"/>
    <property type="match status" value="2"/>
</dbReference>
<accession>A0A9D4FJR8</accession>
<feature type="domain" description="SAM" evidence="8">
    <location>
        <begin position="486"/>
        <end position="545"/>
    </location>
</feature>
<keyword evidence="6" id="KW-0175">Coiled coil</keyword>
<evidence type="ECO:0000256" key="5">
    <source>
        <dbReference type="PROSITE-ProRule" id="PRU00175"/>
    </source>
</evidence>
<dbReference type="Gene3D" id="3.80.10.10">
    <property type="entry name" value="Ribonuclease Inhibitor"/>
    <property type="match status" value="1"/>
</dbReference>
<name>A0A9D4FJR8_DREPO</name>
<dbReference type="SUPFAM" id="SSF47769">
    <property type="entry name" value="SAM/Pointed domain"/>
    <property type="match status" value="1"/>
</dbReference>
<dbReference type="InterPro" id="IPR001660">
    <property type="entry name" value="SAM"/>
</dbReference>
<dbReference type="Pfam" id="PF23598">
    <property type="entry name" value="LRR_14"/>
    <property type="match status" value="1"/>
</dbReference>
<feature type="coiled-coil region" evidence="6">
    <location>
        <begin position="197"/>
        <end position="274"/>
    </location>
</feature>
<keyword evidence="10" id="KW-1185">Reference proteome</keyword>
<evidence type="ECO:0000256" key="1">
    <source>
        <dbReference type="ARBA" id="ARBA00022614"/>
    </source>
</evidence>
<reference evidence="9" key="1">
    <citation type="journal article" date="2019" name="bioRxiv">
        <title>The Genome of the Zebra Mussel, Dreissena polymorpha: A Resource for Invasive Species Research.</title>
        <authorList>
            <person name="McCartney M.A."/>
            <person name="Auch B."/>
            <person name="Kono T."/>
            <person name="Mallez S."/>
            <person name="Zhang Y."/>
            <person name="Obille A."/>
            <person name="Becker A."/>
            <person name="Abrahante J.E."/>
            <person name="Garbe J."/>
            <person name="Badalamenti J.P."/>
            <person name="Herman A."/>
            <person name="Mangelson H."/>
            <person name="Liachko I."/>
            <person name="Sullivan S."/>
            <person name="Sone E.D."/>
            <person name="Koren S."/>
            <person name="Silverstein K.A.T."/>
            <person name="Beckman K.B."/>
            <person name="Gohl D.M."/>
        </authorList>
    </citation>
    <scope>NUCLEOTIDE SEQUENCE</scope>
    <source>
        <strain evidence="9">Duluth1</strain>
        <tissue evidence="9">Whole animal</tissue>
    </source>
</reference>
<dbReference type="Gene3D" id="1.10.150.50">
    <property type="entry name" value="Transcription Factor, Ets-1"/>
    <property type="match status" value="1"/>
</dbReference>
<dbReference type="InterPro" id="IPR013761">
    <property type="entry name" value="SAM/pointed_sf"/>
</dbReference>
<dbReference type="SMART" id="SM00369">
    <property type="entry name" value="LRR_TYP"/>
    <property type="match status" value="3"/>
</dbReference>
<sequence length="637" mass="73267">VLDVHNNEIKSVPGEISLLQSLQVLNLENNRLKKLPDEIGQLRCLQTLNVKSNRLTALPSTVCDLKSLRMLDIQVNCVTALPRQLCHVRTLESLSLDASTMKYPPQEICLSGTEDIMKFLCAESGMEYLPPSNFLLEVLEPPKIPVNKTASSMALKEEENMAKSFAGYSDMMEKRRLELIEVERSFAAHQELQAQMALLAQQNRDQLVRVIEQAESKLDSELNKLSREREVNQKRLIRDLQIVEEGADKLISSLLDMSAKARQTEELLDAIEQERIKEDKLFEVRWEELQNLRKKEVLNNMQTILQENETFEMLLHKFTSEKGHSLMRAIENDEMMSTAQVASVLQHKDQQTSLLLADLVKQEALQREAFEALQLQKDVKNQRIRGQIALIQDELASLTVVEIEKRGCRMEEEMNRLAEKRNALIELLAQLMEEQDRRQIELRHRMDEMEQQRENGQADYWLVQFQRLMDQKPNSLIDREQRLEISVVKILNQSHAEDHIPRFARHRITIETMLTLDDDDLKMMGVHEMGVRREILRNIQGYRDKNTTPSFKAAQNDDFNIPRAACPSAPALPQSQILVIARGLNSECSICMDNTSDVIFMNCGHVCSCSECCEKVAECPLCRASIVRRVKLMTTHV</sequence>
<comment type="caution">
    <text evidence="9">The sequence shown here is derived from an EMBL/GenBank/DDBJ whole genome shotgun (WGS) entry which is preliminary data.</text>
</comment>
<evidence type="ECO:0000313" key="10">
    <source>
        <dbReference type="Proteomes" id="UP000828390"/>
    </source>
</evidence>
<keyword evidence="4" id="KW-0862">Zinc</keyword>
<organism evidence="9 10">
    <name type="scientific">Dreissena polymorpha</name>
    <name type="common">Zebra mussel</name>
    <name type="synonym">Mytilus polymorpha</name>
    <dbReference type="NCBI Taxonomy" id="45954"/>
    <lineage>
        <taxon>Eukaryota</taxon>
        <taxon>Metazoa</taxon>
        <taxon>Spiralia</taxon>
        <taxon>Lophotrochozoa</taxon>
        <taxon>Mollusca</taxon>
        <taxon>Bivalvia</taxon>
        <taxon>Autobranchia</taxon>
        <taxon>Heteroconchia</taxon>
        <taxon>Euheterodonta</taxon>
        <taxon>Imparidentia</taxon>
        <taxon>Neoheterodontei</taxon>
        <taxon>Myida</taxon>
        <taxon>Dreissenoidea</taxon>
        <taxon>Dreissenidae</taxon>
        <taxon>Dreissena</taxon>
    </lineage>
</organism>
<protein>
    <recommendedName>
        <fullName evidence="11">E3 ubiquitin-protein ligase LRSAM1</fullName>
    </recommendedName>
</protein>
<dbReference type="AlphaFoldDB" id="A0A9D4FJR8"/>
<dbReference type="InterPro" id="IPR001611">
    <property type="entry name" value="Leu-rich_rpt"/>
</dbReference>
<feature type="coiled-coil region" evidence="6">
    <location>
        <begin position="410"/>
        <end position="459"/>
    </location>
</feature>
<evidence type="ECO:0000313" key="9">
    <source>
        <dbReference type="EMBL" id="KAH3799291.1"/>
    </source>
</evidence>
<dbReference type="PROSITE" id="PS51450">
    <property type="entry name" value="LRR"/>
    <property type="match status" value="1"/>
</dbReference>
<feature type="domain" description="RING-type" evidence="7">
    <location>
        <begin position="588"/>
        <end position="623"/>
    </location>
</feature>
<dbReference type="GO" id="GO:0008270">
    <property type="term" value="F:zinc ion binding"/>
    <property type="evidence" value="ECO:0007669"/>
    <property type="project" value="UniProtKB-KW"/>
</dbReference>
<dbReference type="Gene3D" id="3.30.40.10">
    <property type="entry name" value="Zinc/RING finger domain, C3HC4 (zinc finger)"/>
    <property type="match status" value="1"/>
</dbReference>
<dbReference type="InterPro" id="IPR032675">
    <property type="entry name" value="LRR_dom_sf"/>
</dbReference>
<evidence type="ECO:0000256" key="6">
    <source>
        <dbReference type="SAM" id="Coils"/>
    </source>
</evidence>
<dbReference type="InterPro" id="IPR055414">
    <property type="entry name" value="LRR_R13L4/SHOC2-like"/>
</dbReference>
<dbReference type="SUPFAM" id="SSF57850">
    <property type="entry name" value="RING/U-box"/>
    <property type="match status" value="1"/>
</dbReference>
<evidence type="ECO:0000256" key="2">
    <source>
        <dbReference type="ARBA" id="ARBA00022737"/>
    </source>
</evidence>
<keyword evidence="3 5" id="KW-0479">Metal-binding</keyword>
<dbReference type="InterPro" id="IPR013083">
    <property type="entry name" value="Znf_RING/FYVE/PHD"/>
</dbReference>
<dbReference type="PROSITE" id="PS50105">
    <property type="entry name" value="SAM_DOMAIN"/>
    <property type="match status" value="1"/>
</dbReference>
<evidence type="ECO:0000259" key="8">
    <source>
        <dbReference type="PROSITE" id="PS50105"/>
    </source>
</evidence>
<dbReference type="Proteomes" id="UP000828390">
    <property type="component" value="Unassembled WGS sequence"/>
</dbReference>
<evidence type="ECO:0000259" key="7">
    <source>
        <dbReference type="PROSITE" id="PS50089"/>
    </source>
</evidence>
<dbReference type="Pfam" id="PF13920">
    <property type="entry name" value="zf-C3HC4_3"/>
    <property type="match status" value="1"/>
</dbReference>
<dbReference type="PROSITE" id="PS50089">
    <property type="entry name" value="ZF_RING_2"/>
    <property type="match status" value="1"/>
</dbReference>
<dbReference type="InterPro" id="IPR001841">
    <property type="entry name" value="Znf_RING"/>
</dbReference>
<dbReference type="CDD" id="cd16515">
    <property type="entry name" value="RING-HC_LRSAM1"/>
    <property type="match status" value="1"/>
</dbReference>
<reference evidence="9" key="2">
    <citation type="submission" date="2020-11" db="EMBL/GenBank/DDBJ databases">
        <authorList>
            <person name="McCartney M.A."/>
            <person name="Auch B."/>
            <person name="Kono T."/>
            <person name="Mallez S."/>
            <person name="Becker A."/>
            <person name="Gohl D.M."/>
            <person name="Silverstein K.A.T."/>
            <person name="Koren S."/>
            <person name="Bechman K.B."/>
            <person name="Herman A."/>
            <person name="Abrahante J.E."/>
            <person name="Garbe J."/>
        </authorList>
    </citation>
    <scope>NUCLEOTIDE SEQUENCE</scope>
    <source>
        <strain evidence="9">Duluth1</strain>
        <tissue evidence="9">Whole animal</tissue>
    </source>
</reference>
<keyword evidence="3 5" id="KW-0863">Zinc-finger</keyword>
<dbReference type="PANTHER" id="PTHR48051:SF47">
    <property type="entry name" value="LEUCINE RICH REPEAT AND STERILE ALPHA MOTIF CONTAINING 1"/>
    <property type="match status" value="1"/>
</dbReference>
<dbReference type="Pfam" id="PF00536">
    <property type="entry name" value="SAM_1"/>
    <property type="match status" value="1"/>
</dbReference>
<dbReference type="PANTHER" id="PTHR48051">
    <property type="match status" value="1"/>
</dbReference>
<dbReference type="InterPro" id="IPR050216">
    <property type="entry name" value="LRR_domain-containing"/>
</dbReference>